<dbReference type="AlphaFoldDB" id="A0A7G6W0W1"/>
<dbReference type="InterPro" id="IPR023296">
    <property type="entry name" value="Glyco_hydro_beta-prop_sf"/>
</dbReference>
<proteinExistence type="inferred from homology"/>
<evidence type="ECO:0000313" key="9">
    <source>
        <dbReference type="EMBL" id="QNE07626.1"/>
    </source>
</evidence>
<dbReference type="PANTHER" id="PTHR43772:SF2">
    <property type="entry name" value="PUTATIVE (AFU_ORTHOLOGUE AFUA_2G04480)-RELATED"/>
    <property type="match status" value="1"/>
</dbReference>
<sequence>MAATAQAEAATGCNPLFRNRFTADPAPLAVGDRLYLYAGHDEGDEGFRIDEWVAYSTTDMKEWTDHGAFMKPTEFVWAGGEAWAAEMVEKDGKFYFYVTVEHDDTHPGKAIGVAVGDSPTGPFTDARGSALVLDNKDTWRAWSDIDPTVIVDDEGTAWMMWGNSNLYLARLKPNMIELDGEPRELQLTNYLEGPWLHKRGDLYYLTYASIKEPEQTAERISYATAPSVEGPWTYRGELTGSAENSFTIHAGIEEFKGNWYFFYHNGVQAIGGREGSEYRRSVAVEPLHYNAAGLIKPIVQTRQGAGSAPCR</sequence>
<evidence type="ECO:0000313" key="10">
    <source>
        <dbReference type="Proteomes" id="UP000515297"/>
    </source>
</evidence>
<geneLocation type="plasmid" evidence="9 10">
    <name>plas1</name>
</geneLocation>
<evidence type="ECO:0000256" key="3">
    <source>
        <dbReference type="ARBA" id="ARBA00022801"/>
    </source>
</evidence>
<feature type="active site" description="Proton donor" evidence="6">
    <location>
        <position position="192"/>
    </location>
</feature>
<keyword evidence="3 8" id="KW-0378">Hydrolase</keyword>
<feature type="active site" description="Proton acceptor" evidence="6">
    <location>
        <position position="24"/>
    </location>
</feature>
<dbReference type="InterPro" id="IPR006710">
    <property type="entry name" value="Glyco_hydro_43"/>
</dbReference>
<dbReference type="SUPFAM" id="SSF75005">
    <property type="entry name" value="Arabinanase/levansucrase/invertase"/>
    <property type="match status" value="1"/>
</dbReference>
<keyword evidence="5 8" id="KW-0326">Glycosidase</keyword>
<keyword evidence="9" id="KW-0614">Plasmid</keyword>
<name>A0A7G6W0W1_9SPHN</name>
<evidence type="ECO:0000256" key="5">
    <source>
        <dbReference type="ARBA" id="ARBA00023295"/>
    </source>
</evidence>
<dbReference type="Proteomes" id="UP000515297">
    <property type="component" value="Plasmid plas1"/>
</dbReference>
<dbReference type="Pfam" id="PF04616">
    <property type="entry name" value="Glyco_hydro_43"/>
    <property type="match status" value="1"/>
</dbReference>
<evidence type="ECO:0000256" key="2">
    <source>
        <dbReference type="ARBA" id="ARBA00022651"/>
    </source>
</evidence>
<dbReference type="PANTHER" id="PTHR43772">
    <property type="entry name" value="ENDO-1,4-BETA-XYLANASE"/>
    <property type="match status" value="1"/>
</dbReference>
<dbReference type="CDD" id="cd18618">
    <property type="entry name" value="GH43_Xsa43E-like"/>
    <property type="match status" value="1"/>
</dbReference>
<evidence type="ECO:0000256" key="8">
    <source>
        <dbReference type="RuleBase" id="RU361187"/>
    </source>
</evidence>
<protein>
    <submittedName>
        <fullName evidence="9">Family 43 glycosylhydrolase</fullName>
    </submittedName>
</protein>
<dbReference type="RefSeq" id="WP_185886104.1">
    <property type="nucleotide sequence ID" value="NZ_CP060053.1"/>
</dbReference>
<organism evidence="9 10">
    <name type="scientific">Croceicoccus marinus</name>
    <dbReference type="NCBI Taxonomy" id="450378"/>
    <lineage>
        <taxon>Bacteria</taxon>
        <taxon>Pseudomonadati</taxon>
        <taxon>Pseudomonadota</taxon>
        <taxon>Alphaproteobacteria</taxon>
        <taxon>Sphingomonadales</taxon>
        <taxon>Erythrobacteraceae</taxon>
        <taxon>Croceicoccus</taxon>
    </lineage>
</organism>
<evidence type="ECO:0000256" key="1">
    <source>
        <dbReference type="ARBA" id="ARBA00009865"/>
    </source>
</evidence>
<keyword evidence="2" id="KW-0858">Xylan degradation</keyword>
<dbReference type="GO" id="GO:0004553">
    <property type="term" value="F:hydrolase activity, hydrolyzing O-glycosyl compounds"/>
    <property type="evidence" value="ECO:0007669"/>
    <property type="project" value="InterPro"/>
</dbReference>
<keyword evidence="4" id="KW-0119">Carbohydrate metabolism</keyword>
<dbReference type="GO" id="GO:0045493">
    <property type="term" value="P:xylan catabolic process"/>
    <property type="evidence" value="ECO:0007669"/>
    <property type="project" value="UniProtKB-KW"/>
</dbReference>
<reference evidence="9 10" key="1">
    <citation type="submission" date="2020-08" db="EMBL/GenBank/DDBJ databases">
        <authorList>
            <person name="Liu G."/>
            <person name="Sun C."/>
        </authorList>
    </citation>
    <scope>NUCLEOTIDE SEQUENCE [LARGE SCALE GENOMIC DNA]</scope>
    <source>
        <strain evidence="9 10">OT19</strain>
        <plasmid evidence="9 10">plas1</plasmid>
    </source>
</reference>
<evidence type="ECO:0000256" key="4">
    <source>
        <dbReference type="ARBA" id="ARBA00023277"/>
    </source>
</evidence>
<dbReference type="EMBL" id="CP060053">
    <property type="protein sequence ID" value="QNE07626.1"/>
    <property type="molecule type" value="Genomic_DNA"/>
</dbReference>
<dbReference type="InterPro" id="IPR052176">
    <property type="entry name" value="Glycosyl_Hydrlase_43_Enz"/>
</dbReference>
<dbReference type="Gene3D" id="2.115.10.20">
    <property type="entry name" value="Glycosyl hydrolase domain, family 43"/>
    <property type="match status" value="1"/>
</dbReference>
<evidence type="ECO:0000256" key="6">
    <source>
        <dbReference type="PIRSR" id="PIRSR606710-1"/>
    </source>
</evidence>
<feature type="site" description="Important for catalytic activity, responsible for pKa modulation of the active site Glu and correct orientation of both the proton donor and substrate" evidence="7">
    <location>
        <position position="146"/>
    </location>
</feature>
<evidence type="ECO:0000256" key="7">
    <source>
        <dbReference type="PIRSR" id="PIRSR606710-2"/>
    </source>
</evidence>
<keyword evidence="2" id="KW-0624">Polysaccharide degradation</keyword>
<comment type="similarity">
    <text evidence="1 8">Belongs to the glycosyl hydrolase 43 family.</text>
</comment>
<gene>
    <name evidence="9" type="ORF">H4O24_16750</name>
</gene>
<accession>A0A7G6W0W1</accession>